<dbReference type="EMBL" id="CP076723">
    <property type="protein sequence ID" value="QWV94355.1"/>
    <property type="molecule type" value="Genomic_DNA"/>
</dbReference>
<accession>A0ABX8J7P3</accession>
<sequence>MAGNVTPVMLPAGVALPQEYASGVARSRNGGTPLHDDAFVDGWINAARKRGSLNNVQVPLDAVQGWHREPETGNIHHQTGRFFSVIGVHVRHRVGHHELEWDQPIIEQPEIGILGILAKYIDGTLHFCLQAKEEPGNVGGVQLSPTVQATYSNYTGAHGGARPLFIERFIEPDPAGRLFARLQTEDGGRFLYKSNRNMIMVAGDEVPVELPEGFIWLTLCQIASLIRRDNLVNACTRSILACLVGAGSAGEPAYTAGGEGLRDTLQWLDDRRAVTHMLTRRIGLNDLKEWRLDEKGYFSHVPSAFFRIVGLKVSSQTREVGSWGQPIIENPAPGIIGLLLREGAEGTELLMQAKAEAGNRSTVQLGPTAQFTQGNYEGNQKLEKPFLFDEFSAPGPFPPVHESRQAEEGARFYREYNLHRILRLPEGTELALPPDYRWLTLRQVQVLVHLGEQVNSCARSIISCLL</sequence>
<proteinExistence type="predicted"/>
<evidence type="ECO:0000313" key="2">
    <source>
        <dbReference type="EMBL" id="QWV94355.1"/>
    </source>
</evidence>
<gene>
    <name evidence="2" type="ORF">KP004_03985</name>
</gene>
<dbReference type="InterPro" id="IPR005212">
    <property type="entry name" value="EvaA-like"/>
</dbReference>
<keyword evidence="3" id="KW-1185">Reference proteome</keyword>
<feature type="domain" description="dTDP-4-dehydro-6-deoxy-alpha-D-glucopyranose 2,3-dehydratase" evidence="1">
    <location>
        <begin position="262"/>
        <end position="465"/>
    </location>
</feature>
<dbReference type="Pfam" id="PF03559">
    <property type="entry name" value="Hexose_dehydrat"/>
    <property type="match status" value="2"/>
</dbReference>
<protein>
    <submittedName>
        <fullName evidence="2">NDP-hexose 2,3-dehydratase family protein</fullName>
    </submittedName>
</protein>
<evidence type="ECO:0000313" key="3">
    <source>
        <dbReference type="Proteomes" id="UP000683557"/>
    </source>
</evidence>
<reference evidence="2 3" key="1">
    <citation type="submission" date="2021-06" db="EMBL/GenBank/DDBJ databases">
        <title>Gemonas diversity in paddy soil.</title>
        <authorList>
            <person name="Liu G."/>
        </authorList>
    </citation>
    <scope>NUCLEOTIDE SEQUENCE [LARGE SCALE GENOMIC DNA]</scope>
    <source>
        <strain evidence="2 3">RG10</strain>
    </source>
</reference>
<organism evidence="2 3">
    <name type="scientific">Geomonas oryzisoli</name>
    <dbReference type="NCBI Taxonomy" id="2847992"/>
    <lineage>
        <taxon>Bacteria</taxon>
        <taxon>Pseudomonadati</taxon>
        <taxon>Thermodesulfobacteriota</taxon>
        <taxon>Desulfuromonadia</taxon>
        <taxon>Geobacterales</taxon>
        <taxon>Geobacteraceae</taxon>
        <taxon>Geomonas</taxon>
    </lineage>
</organism>
<evidence type="ECO:0000259" key="1">
    <source>
        <dbReference type="Pfam" id="PF03559"/>
    </source>
</evidence>
<name>A0ABX8J7P3_9BACT</name>
<feature type="domain" description="dTDP-4-dehydro-6-deoxy-alpha-D-glucopyranose 2,3-dehydratase" evidence="1">
    <location>
        <begin position="40"/>
        <end position="243"/>
    </location>
</feature>
<dbReference type="Proteomes" id="UP000683557">
    <property type="component" value="Chromosome"/>
</dbReference>